<comment type="caution">
    <text evidence="2">The sequence shown here is derived from an EMBL/GenBank/DDBJ whole genome shotgun (WGS) entry which is preliminary data.</text>
</comment>
<keyword evidence="3" id="KW-1185">Reference proteome</keyword>
<proteinExistence type="predicted"/>
<gene>
    <name evidence="2" type="ORF">C5749_14870</name>
</gene>
<feature type="transmembrane region" description="Helical" evidence="1">
    <location>
        <begin position="88"/>
        <end position="110"/>
    </location>
</feature>
<dbReference type="Proteomes" id="UP000238642">
    <property type="component" value="Unassembled WGS sequence"/>
</dbReference>
<sequence length="113" mass="13098">MRKKMNSNVQHQFAYAHTAFASDTAIRHWYFASDSAFAYHPDSGLRTFSGRLLGWESSVSHKLEQHTVDSASNFQYSAKELTRDSHNIWTIGYIFWASLGAMLVVFFFVVRRR</sequence>
<dbReference type="EMBL" id="PVBS01000002">
    <property type="protein sequence ID" value="PRD54713.1"/>
    <property type="molecule type" value="Genomic_DNA"/>
</dbReference>
<protein>
    <submittedName>
        <fullName evidence="2">Uncharacterized protein</fullName>
    </submittedName>
</protein>
<accession>A0A2S9JNI5</accession>
<evidence type="ECO:0000313" key="3">
    <source>
        <dbReference type="Proteomes" id="UP000238642"/>
    </source>
</evidence>
<dbReference type="AlphaFoldDB" id="A0A2S9JNI5"/>
<evidence type="ECO:0000256" key="1">
    <source>
        <dbReference type="SAM" id="Phobius"/>
    </source>
</evidence>
<keyword evidence="1" id="KW-1133">Transmembrane helix</keyword>
<keyword evidence="1" id="KW-0812">Transmembrane</keyword>
<organism evidence="2 3">
    <name type="scientific">Sphingobacterium gobiense</name>
    <dbReference type="NCBI Taxonomy" id="1382456"/>
    <lineage>
        <taxon>Bacteria</taxon>
        <taxon>Pseudomonadati</taxon>
        <taxon>Bacteroidota</taxon>
        <taxon>Sphingobacteriia</taxon>
        <taxon>Sphingobacteriales</taxon>
        <taxon>Sphingobacteriaceae</taxon>
        <taxon>Sphingobacterium</taxon>
    </lineage>
</organism>
<evidence type="ECO:0000313" key="2">
    <source>
        <dbReference type="EMBL" id="PRD54713.1"/>
    </source>
</evidence>
<name>A0A2S9JNI5_9SPHI</name>
<reference evidence="2 3" key="1">
    <citation type="submission" date="2018-02" db="EMBL/GenBank/DDBJ databases">
        <title>The draft genome of Sphingobacterium gobiense H7.</title>
        <authorList>
            <person name="Li L."/>
            <person name="Liu L."/>
            <person name="Zhang X."/>
            <person name="Wang T."/>
            <person name="Liang L."/>
        </authorList>
    </citation>
    <scope>NUCLEOTIDE SEQUENCE [LARGE SCALE GENOMIC DNA]</scope>
    <source>
        <strain evidence="2 3">ACCC 05757</strain>
    </source>
</reference>
<keyword evidence="1" id="KW-0472">Membrane</keyword>